<keyword evidence="1" id="KW-0472">Membrane</keyword>
<evidence type="ECO:0000313" key="2">
    <source>
        <dbReference type="EMBL" id="CCC49356.1"/>
    </source>
</evidence>
<dbReference type="VEuPathDB" id="TriTrypDB:TvY486_0706710"/>
<protein>
    <submittedName>
        <fullName evidence="2">Uncharacterized protein</fullName>
    </submittedName>
</protein>
<name>G0TZF3_TRYVY</name>
<proteinExistence type="predicted"/>
<evidence type="ECO:0000256" key="1">
    <source>
        <dbReference type="SAM" id="Phobius"/>
    </source>
</evidence>
<dbReference type="OMA" id="MNIMGRE"/>
<dbReference type="AlphaFoldDB" id="G0TZF3"/>
<sequence length="207" mass="23020">MRRYALAPSLAYVAPFLYATFPQQHRCFRKELFEGPLDVKPGERTARKGPPVSHSLPVYKTAHKLNNSIRWKNANLITNVAAGKDYRLRETQSEGTFDESGMYRDWLYGDERRYVNYVGVVLGVVSISLFFYTMRVMGNETWDIPAPMLAAQRRKALANVSAKDEVGTNVGTSGTEGGAGIEQEEEVDALAMLKKPLIVSKVAASAN</sequence>
<reference evidence="2" key="1">
    <citation type="journal article" date="2012" name="Proc. Natl. Acad. Sci. U.S.A.">
        <title>Antigenic diversity is generated by distinct evolutionary mechanisms in African trypanosome species.</title>
        <authorList>
            <person name="Jackson A.P."/>
            <person name="Berry A."/>
            <person name="Aslett M."/>
            <person name="Allison H.C."/>
            <person name="Burton P."/>
            <person name="Vavrova-Anderson J."/>
            <person name="Brown R."/>
            <person name="Browne H."/>
            <person name="Corton N."/>
            <person name="Hauser H."/>
            <person name="Gamble J."/>
            <person name="Gilderthorp R."/>
            <person name="Marcello L."/>
            <person name="McQuillan J."/>
            <person name="Otto T.D."/>
            <person name="Quail M.A."/>
            <person name="Sanders M.J."/>
            <person name="van Tonder A."/>
            <person name="Ginger M.L."/>
            <person name="Field M.C."/>
            <person name="Barry J.D."/>
            <person name="Hertz-Fowler C."/>
            <person name="Berriman M."/>
        </authorList>
    </citation>
    <scope>NUCLEOTIDE SEQUENCE</scope>
    <source>
        <strain evidence="2">Y486</strain>
    </source>
</reference>
<gene>
    <name evidence="2" type="ORF">TVY486_0706710</name>
</gene>
<dbReference type="EMBL" id="HE573023">
    <property type="protein sequence ID" value="CCC49356.1"/>
    <property type="molecule type" value="Genomic_DNA"/>
</dbReference>
<organism evidence="2">
    <name type="scientific">Trypanosoma vivax (strain Y486)</name>
    <dbReference type="NCBI Taxonomy" id="1055687"/>
    <lineage>
        <taxon>Eukaryota</taxon>
        <taxon>Discoba</taxon>
        <taxon>Euglenozoa</taxon>
        <taxon>Kinetoplastea</taxon>
        <taxon>Metakinetoplastina</taxon>
        <taxon>Trypanosomatida</taxon>
        <taxon>Trypanosomatidae</taxon>
        <taxon>Trypanosoma</taxon>
        <taxon>Duttonella</taxon>
    </lineage>
</organism>
<keyword evidence="1" id="KW-0812">Transmembrane</keyword>
<accession>G0TZF3</accession>
<feature type="transmembrane region" description="Helical" evidence="1">
    <location>
        <begin position="114"/>
        <end position="132"/>
    </location>
</feature>
<keyword evidence="1" id="KW-1133">Transmembrane helix</keyword>